<dbReference type="GO" id="GO:0019843">
    <property type="term" value="F:rRNA binding"/>
    <property type="evidence" value="ECO:0007669"/>
    <property type="project" value="UniProtKB-UniRule"/>
</dbReference>
<dbReference type="HAMAP" id="MF_01369_B">
    <property type="entry name" value="Ribosomal_uL23_B"/>
    <property type="match status" value="1"/>
</dbReference>
<dbReference type="GO" id="GO:0005840">
    <property type="term" value="C:ribosome"/>
    <property type="evidence" value="ECO:0007669"/>
    <property type="project" value="UniProtKB-KW"/>
</dbReference>
<comment type="function">
    <text evidence="4">One of the early assembly proteins it binds 23S rRNA. One of the proteins that surrounds the polypeptide exit tunnel on the outside of the ribosome. Forms the main docking site for trigger factor binding to the ribosome.</text>
</comment>
<proteinExistence type="inferred from homology"/>
<dbReference type="Pfam" id="PF00276">
    <property type="entry name" value="Ribosomal_L23"/>
    <property type="match status" value="1"/>
</dbReference>
<dbReference type="OrthoDB" id="9793353at2"/>
<dbReference type="AlphaFoldDB" id="A0A023DXX1"/>
<gene>
    <name evidence="4" type="primary">rplW</name>
    <name evidence="5" type="ORF">HE1_00339</name>
</gene>
<organism evidence="5 6">
    <name type="scientific">Holospora elegans E1</name>
    <dbReference type="NCBI Taxonomy" id="1427503"/>
    <lineage>
        <taxon>Bacteria</taxon>
        <taxon>Pseudomonadati</taxon>
        <taxon>Pseudomonadota</taxon>
        <taxon>Alphaproteobacteria</taxon>
        <taxon>Holosporales</taxon>
        <taxon>Holosporaceae</taxon>
        <taxon>Holospora</taxon>
    </lineage>
</organism>
<dbReference type="GO" id="GO:0003735">
    <property type="term" value="F:structural constituent of ribosome"/>
    <property type="evidence" value="ECO:0007669"/>
    <property type="project" value="InterPro"/>
</dbReference>
<reference evidence="5 6" key="1">
    <citation type="journal article" date="2014" name="FEMS Microbiol. Lett.">
        <title>Draft genome sequences of three Holospora species (Holospora obtusa, Holospora undulata, and Holospora elegans), endonuclear symbiotic bacteria of the ciliate Paramecium caudatum.</title>
        <authorList>
            <person name="Dohra H."/>
            <person name="Tanaka K."/>
            <person name="Suzuki T."/>
            <person name="Fujishima M."/>
            <person name="Suzuki H."/>
        </authorList>
    </citation>
    <scope>NUCLEOTIDE SEQUENCE [LARGE SCALE GENOMIC DNA]</scope>
    <source>
        <strain evidence="5 6">E1</strain>
    </source>
</reference>
<evidence type="ECO:0000256" key="1">
    <source>
        <dbReference type="ARBA" id="ARBA00006700"/>
    </source>
</evidence>
<name>A0A023DXX1_9PROT</name>
<dbReference type="InterPro" id="IPR012677">
    <property type="entry name" value="Nucleotide-bd_a/b_plait_sf"/>
</dbReference>
<dbReference type="STRING" id="1427503.HE1_00339"/>
<dbReference type="PANTHER" id="PTHR11620">
    <property type="entry name" value="60S RIBOSOMAL PROTEIN L23A"/>
    <property type="match status" value="1"/>
</dbReference>
<dbReference type="GO" id="GO:1990904">
    <property type="term" value="C:ribonucleoprotein complex"/>
    <property type="evidence" value="ECO:0007669"/>
    <property type="project" value="UniProtKB-KW"/>
</dbReference>
<keyword evidence="3 4" id="KW-0687">Ribonucleoprotein</keyword>
<dbReference type="Gene3D" id="3.30.70.330">
    <property type="match status" value="1"/>
</dbReference>
<accession>A0A023DXX1</accession>
<evidence type="ECO:0000256" key="2">
    <source>
        <dbReference type="ARBA" id="ARBA00022980"/>
    </source>
</evidence>
<dbReference type="EMBL" id="BAUP01000056">
    <property type="protein sequence ID" value="GAJ46019.1"/>
    <property type="molecule type" value="Genomic_DNA"/>
</dbReference>
<keyword evidence="4" id="KW-0699">rRNA-binding</keyword>
<keyword evidence="4" id="KW-0694">RNA-binding</keyword>
<keyword evidence="2 4" id="KW-0689">Ribosomal protein</keyword>
<dbReference type="RefSeq" id="WP_006304551.1">
    <property type="nucleotide sequence ID" value="NZ_BAUP01000056.1"/>
</dbReference>
<protein>
    <recommendedName>
        <fullName evidence="4">Large ribosomal subunit protein uL23</fullName>
    </recommendedName>
</protein>
<dbReference type="Proteomes" id="UP000024842">
    <property type="component" value="Unassembled WGS sequence"/>
</dbReference>
<dbReference type="InterPro" id="IPR012678">
    <property type="entry name" value="Ribosomal_uL23/eL15/eS24_sf"/>
</dbReference>
<evidence type="ECO:0000256" key="4">
    <source>
        <dbReference type="HAMAP-Rule" id="MF_01369"/>
    </source>
</evidence>
<dbReference type="SUPFAM" id="SSF54189">
    <property type="entry name" value="Ribosomal proteins S24e, L23 and L15e"/>
    <property type="match status" value="1"/>
</dbReference>
<evidence type="ECO:0000256" key="3">
    <source>
        <dbReference type="ARBA" id="ARBA00023274"/>
    </source>
</evidence>
<comment type="subunit">
    <text evidence="4">Part of the 50S ribosomal subunit. Contacts protein L29, and trigger factor when it is bound to the ribosome.</text>
</comment>
<sequence>MIHRFWNRDKKNKLSDTQVLSVIIGEVVTEKSFLLSQNKNQKVFRVAFWANKIQIKQALKDIFKIDAVSVNTLVVKGKARRFKGRKGITGAYKKAIVRFSDGQILNQSFNIGEI</sequence>
<comment type="similarity">
    <text evidence="1 4">Belongs to the universal ribosomal protein uL23 family.</text>
</comment>
<evidence type="ECO:0000313" key="5">
    <source>
        <dbReference type="EMBL" id="GAJ46019.1"/>
    </source>
</evidence>
<dbReference type="GO" id="GO:0006412">
    <property type="term" value="P:translation"/>
    <property type="evidence" value="ECO:0007669"/>
    <property type="project" value="UniProtKB-UniRule"/>
</dbReference>
<keyword evidence="6" id="KW-1185">Reference proteome</keyword>
<dbReference type="InterPro" id="IPR013025">
    <property type="entry name" value="Ribosomal_uL23-like"/>
</dbReference>
<comment type="caution">
    <text evidence="5">The sequence shown here is derived from an EMBL/GenBank/DDBJ whole genome shotgun (WGS) entry which is preliminary data.</text>
</comment>
<evidence type="ECO:0000313" key="6">
    <source>
        <dbReference type="Proteomes" id="UP000024842"/>
    </source>
</evidence>